<reference evidence="3" key="1">
    <citation type="submission" date="2023-08" db="EMBL/GenBank/DDBJ databases">
        <title>Rhodospirillaceae gen. nov., a novel taxon isolated from the Yangtze River Yuezi River estuary sludge.</title>
        <authorList>
            <person name="Ruan L."/>
        </authorList>
    </citation>
    <scope>NUCLEOTIDE SEQUENCE [LARGE SCALE GENOMIC DNA]</scope>
    <source>
        <strain evidence="3">R-7</strain>
    </source>
</reference>
<dbReference type="PANTHER" id="PTHR36156">
    <property type="entry name" value="SLR2101 PROTEIN"/>
    <property type="match status" value="1"/>
</dbReference>
<dbReference type="CDD" id="cd02231">
    <property type="entry name" value="cupin_BLL6423-like"/>
    <property type="match status" value="1"/>
</dbReference>
<dbReference type="InterPro" id="IPR014710">
    <property type="entry name" value="RmlC-like_jellyroll"/>
</dbReference>
<keyword evidence="3" id="KW-1185">Reference proteome</keyword>
<accession>A0ABU0YQK5</accession>
<protein>
    <submittedName>
        <fullName evidence="2">Cupin domain-containing protein</fullName>
    </submittedName>
</protein>
<dbReference type="PANTHER" id="PTHR36156:SF2">
    <property type="entry name" value="CUPIN TYPE-2 DOMAIN-CONTAINING PROTEIN"/>
    <property type="match status" value="1"/>
</dbReference>
<dbReference type="Gene3D" id="2.60.120.10">
    <property type="entry name" value="Jelly Rolls"/>
    <property type="match status" value="1"/>
</dbReference>
<feature type="domain" description="Cupin type-2" evidence="1">
    <location>
        <begin position="102"/>
        <end position="168"/>
    </location>
</feature>
<evidence type="ECO:0000313" key="3">
    <source>
        <dbReference type="Proteomes" id="UP001230156"/>
    </source>
</evidence>
<dbReference type="RefSeq" id="WP_379956389.1">
    <property type="nucleotide sequence ID" value="NZ_JAUYVI010000004.1"/>
</dbReference>
<name>A0ABU0YQK5_9PROT</name>
<dbReference type="EMBL" id="JAUYVI010000004">
    <property type="protein sequence ID" value="MDQ7248908.1"/>
    <property type="molecule type" value="Genomic_DNA"/>
</dbReference>
<dbReference type="InterPro" id="IPR011051">
    <property type="entry name" value="RmlC_Cupin_sf"/>
</dbReference>
<organism evidence="2 3">
    <name type="scientific">Dongia sedimenti</name>
    <dbReference type="NCBI Taxonomy" id="3064282"/>
    <lineage>
        <taxon>Bacteria</taxon>
        <taxon>Pseudomonadati</taxon>
        <taxon>Pseudomonadota</taxon>
        <taxon>Alphaproteobacteria</taxon>
        <taxon>Rhodospirillales</taxon>
        <taxon>Dongiaceae</taxon>
        <taxon>Dongia</taxon>
    </lineage>
</organism>
<proteinExistence type="predicted"/>
<dbReference type="InterPro" id="IPR013096">
    <property type="entry name" value="Cupin_2"/>
</dbReference>
<dbReference type="InterPro" id="IPR047142">
    <property type="entry name" value="OryJ/VirC-like"/>
</dbReference>
<dbReference type="Proteomes" id="UP001230156">
    <property type="component" value="Unassembled WGS sequence"/>
</dbReference>
<dbReference type="Pfam" id="PF07883">
    <property type="entry name" value="Cupin_2"/>
    <property type="match status" value="1"/>
</dbReference>
<gene>
    <name evidence="2" type="ORF">Q8A70_14580</name>
</gene>
<sequence length="177" mass="19627">MLRQIRRIVTTNDAEGKSGVMIDGIADNIITVLTELWITGKGKVNHTDGIDHGALSTQLEPPEGGTLFRYFEILPESEFAHLSDDEKRKANAEWFAAMNGAHLQPDTSKHPAMHKSPTTDYIILLSGEITLVLEKEERTLKPFDCVIQRGTNHAWVNRGKENALLMAVLVSDGSHGR</sequence>
<dbReference type="SUPFAM" id="SSF51182">
    <property type="entry name" value="RmlC-like cupins"/>
    <property type="match status" value="1"/>
</dbReference>
<comment type="caution">
    <text evidence="2">The sequence shown here is derived from an EMBL/GenBank/DDBJ whole genome shotgun (WGS) entry which is preliminary data.</text>
</comment>
<evidence type="ECO:0000259" key="1">
    <source>
        <dbReference type="Pfam" id="PF07883"/>
    </source>
</evidence>
<evidence type="ECO:0000313" key="2">
    <source>
        <dbReference type="EMBL" id="MDQ7248908.1"/>
    </source>
</evidence>